<protein>
    <submittedName>
        <fullName evidence="2">Uncharacterized protein</fullName>
    </submittedName>
</protein>
<keyword evidence="3" id="KW-1185">Reference proteome</keyword>
<accession>A0A4Y2FGP3</accession>
<dbReference type="AlphaFoldDB" id="A0A4Y2FGP3"/>
<feature type="transmembrane region" description="Helical" evidence="1">
    <location>
        <begin position="45"/>
        <end position="63"/>
    </location>
</feature>
<evidence type="ECO:0000313" key="3">
    <source>
        <dbReference type="Proteomes" id="UP000499080"/>
    </source>
</evidence>
<dbReference type="EMBL" id="BGPR01000876">
    <property type="protein sequence ID" value="GBM38724.1"/>
    <property type="molecule type" value="Genomic_DNA"/>
</dbReference>
<name>A0A4Y2FGP3_ARAVE</name>
<comment type="caution">
    <text evidence="2">The sequence shown here is derived from an EMBL/GenBank/DDBJ whole genome shotgun (WGS) entry which is preliminary data.</text>
</comment>
<reference evidence="2 3" key="1">
    <citation type="journal article" date="2019" name="Sci. Rep.">
        <title>Orb-weaving spider Araneus ventricosus genome elucidates the spidroin gene catalogue.</title>
        <authorList>
            <person name="Kono N."/>
            <person name="Nakamura H."/>
            <person name="Ohtoshi R."/>
            <person name="Moran D.A.P."/>
            <person name="Shinohara A."/>
            <person name="Yoshida Y."/>
            <person name="Fujiwara M."/>
            <person name="Mori M."/>
            <person name="Tomita M."/>
            <person name="Arakawa K."/>
        </authorList>
    </citation>
    <scope>NUCLEOTIDE SEQUENCE [LARGE SCALE GENOMIC DNA]</scope>
</reference>
<evidence type="ECO:0000313" key="2">
    <source>
        <dbReference type="EMBL" id="GBM38724.1"/>
    </source>
</evidence>
<proteinExistence type="predicted"/>
<keyword evidence="1" id="KW-1133">Transmembrane helix</keyword>
<evidence type="ECO:0000256" key="1">
    <source>
        <dbReference type="SAM" id="Phobius"/>
    </source>
</evidence>
<keyword evidence="1" id="KW-0472">Membrane</keyword>
<sequence>MRELFTATKRETTYALASPPATSILPVPTTGNNANRGQISWKDRALFGEAYISYVFVIIYMYSDSAFSLNKVVRPAASVRILGGHLVDLVVKSTLCLYKPVEHCFDGVWRIKRRVARRGL</sequence>
<gene>
    <name evidence="2" type="ORF">AVEN_252917_1</name>
</gene>
<organism evidence="2 3">
    <name type="scientific">Araneus ventricosus</name>
    <name type="common">Orbweaver spider</name>
    <name type="synonym">Epeira ventricosa</name>
    <dbReference type="NCBI Taxonomy" id="182803"/>
    <lineage>
        <taxon>Eukaryota</taxon>
        <taxon>Metazoa</taxon>
        <taxon>Ecdysozoa</taxon>
        <taxon>Arthropoda</taxon>
        <taxon>Chelicerata</taxon>
        <taxon>Arachnida</taxon>
        <taxon>Araneae</taxon>
        <taxon>Araneomorphae</taxon>
        <taxon>Entelegynae</taxon>
        <taxon>Araneoidea</taxon>
        <taxon>Araneidae</taxon>
        <taxon>Araneus</taxon>
    </lineage>
</organism>
<keyword evidence="1" id="KW-0812">Transmembrane</keyword>
<dbReference type="Proteomes" id="UP000499080">
    <property type="component" value="Unassembled WGS sequence"/>
</dbReference>